<evidence type="ECO:0000256" key="1">
    <source>
        <dbReference type="SAM" id="MobiDB-lite"/>
    </source>
</evidence>
<dbReference type="AlphaFoldDB" id="A0AA38FLT4"/>
<feature type="region of interest" description="Disordered" evidence="1">
    <location>
        <begin position="25"/>
        <end position="50"/>
    </location>
</feature>
<organism evidence="2 3">
    <name type="scientific">Taxus chinensis</name>
    <name type="common">Chinese yew</name>
    <name type="synonym">Taxus wallichiana var. chinensis</name>
    <dbReference type="NCBI Taxonomy" id="29808"/>
    <lineage>
        <taxon>Eukaryota</taxon>
        <taxon>Viridiplantae</taxon>
        <taxon>Streptophyta</taxon>
        <taxon>Embryophyta</taxon>
        <taxon>Tracheophyta</taxon>
        <taxon>Spermatophyta</taxon>
        <taxon>Pinopsida</taxon>
        <taxon>Pinidae</taxon>
        <taxon>Conifers II</taxon>
        <taxon>Cupressales</taxon>
        <taxon>Taxaceae</taxon>
        <taxon>Taxus</taxon>
    </lineage>
</organism>
<accession>A0AA38FLT4</accession>
<dbReference type="EMBL" id="JAHRHJ020000008">
    <property type="protein sequence ID" value="KAH9306150.1"/>
    <property type="molecule type" value="Genomic_DNA"/>
</dbReference>
<proteinExistence type="predicted"/>
<dbReference type="Proteomes" id="UP000824469">
    <property type="component" value="Unassembled WGS sequence"/>
</dbReference>
<protein>
    <submittedName>
        <fullName evidence="2">Uncharacterized protein</fullName>
    </submittedName>
</protein>
<name>A0AA38FLT4_TAXCH</name>
<gene>
    <name evidence="2" type="ORF">KI387_010554</name>
</gene>
<evidence type="ECO:0000313" key="3">
    <source>
        <dbReference type="Proteomes" id="UP000824469"/>
    </source>
</evidence>
<feature type="non-terminal residue" evidence="2">
    <location>
        <position position="50"/>
    </location>
</feature>
<feature type="non-terminal residue" evidence="2">
    <location>
        <position position="1"/>
    </location>
</feature>
<keyword evidence="3" id="KW-1185">Reference proteome</keyword>
<comment type="caution">
    <text evidence="2">The sequence shown here is derived from an EMBL/GenBank/DDBJ whole genome shotgun (WGS) entry which is preliminary data.</text>
</comment>
<evidence type="ECO:0000313" key="2">
    <source>
        <dbReference type="EMBL" id="KAH9306150.1"/>
    </source>
</evidence>
<sequence length="50" mass="5424">SAAEFEKNYVHSGLSDRSAGICFRKDRQGKGRGPGCNASNGENCPRHDSR</sequence>
<reference evidence="2 3" key="1">
    <citation type="journal article" date="2021" name="Nat. Plants">
        <title>The Taxus genome provides insights into paclitaxel biosynthesis.</title>
        <authorList>
            <person name="Xiong X."/>
            <person name="Gou J."/>
            <person name="Liao Q."/>
            <person name="Li Y."/>
            <person name="Zhou Q."/>
            <person name="Bi G."/>
            <person name="Li C."/>
            <person name="Du R."/>
            <person name="Wang X."/>
            <person name="Sun T."/>
            <person name="Guo L."/>
            <person name="Liang H."/>
            <person name="Lu P."/>
            <person name="Wu Y."/>
            <person name="Zhang Z."/>
            <person name="Ro D.K."/>
            <person name="Shang Y."/>
            <person name="Huang S."/>
            <person name="Yan J."/>
        </authorList>
    </citation>
    <scope>NUCLEOTIDE SEQUENCE [LARGE SCALE GENOMIC DNA]</scope>
    <source>
        <strain evidence="2">Ta-2019</strain>
    </source>
</reference>